<evidence type="ECO:0000313" key="3">
    <source>
        <dbReference type="Proteomes" id="UP000430345"/>
    </source>
</evidence>
<feature type="transmembrane region" description="Helical" evidence="1">
    <location>
        <begin position="116"/>
        <end position="134"/>
    </location>
</feature>
<dbReference type="RefSeq" id="WP_327445285.1">
    <property type="nucleotide sequence ID" value="NZ_WHJC01000425.1"/>
</dbReference>
<dbReference type="Pfam" id="PF04018">
    <property type="entry name" value="VCA0040-like"/>
    <property type="match status" value="1"/>
</dbReference>
<feature type="transmembrane region" description="Helical" evidence="1">
    <location>
        <begin position="178"/>
        <end position="197"/>
    </location>
</feature>
<organism evidence="2 3">
    <name type="scientific">Clostridium tarantellae</name>
    <dbReference type="NCBI Taxonomy" id="39493"/>
    <lineage>
        <taxon>Bacteria</taxon>
        <taxon>Bacillati</taxon>
        <taxon>Bacillota</taxon>
        <taxon>Clostridia</taxon>
        <taxon>Eubacteriales</taxon>
        <taxon>Clostridiaceae</taxon>
        <taxon>Clostridium</taxon>
    </lineage>
</organism>
<evidence type="ECO:0000313" key="2">
    <source>
        <dbReference type="EMBL" id="MPQ45076.1"/>
    </source>
</evidence>
<comment type="caution">
    <text evidence="2">The sequence shown here is derived from an EMBL/GenBank/DDBJ whole genome shotgun (WGS) entry which is preliminary data.</text>
</comment>
<dbReference type="EMBL" id="WHJC01000425">
    <property type="protein sequence ID" value="MPQ45076.1"/>
    <property type="molecule type" value="Genomic_DNA"/>
</dbReference>
<feature type="transmembrane region" description="Helical" evidence="1">
    <location>
        <begin position="203"/>
        <end position="224"/>
    </location>
</feature>
<keyword evidence="1" id="KW-0812">Transmembrane</keyword>
<proteinExistence type="predicted"/>
<dbReference type="Proteomes" id="UP000430345">
    <property type="component" value="Unassembled WGS sequence"/>
</dbReference>
<feature type="transmembrane region" description="Helical" evidence="1">
    <location>
        <begin position="154"/>
        <end position="171"/>
    </location>
</feature>
<sequence>MFVLNFIRGIFMAMADSVPGVSGGTIAFILGFYDQFISALDSLTSKNSKKEKKKALTFLFKIGCGWVFGFIFSVLFISTIFEKEIYKISSLFVGFIIVSIPIILKEEKKSIIGKYQNISYLILGAVLVGVITYFNPVSNGDGTTISLANPSIALYFYVFICGMIAISAMVLPGISGSTLLLIFGLYAPIISGIKETLTFNLTYVPILFVFGLGVITGILTTIKVIKKMLICRRSQLIYFILGLMIASIYAVFMGPTTLENPLPAMNMSTFSILFFIIGGGIIVLLEQVKLKLEKKKLNK</sequence>
<keyword evidence="3" id="KW-1185">Reference proteome</keyword>
<feature type="transmembrane region" description="Helical" evidence="1">
    <location>
        <begin position="264"/>
        <end position="285"/>
    </location>
</feature>
<keyword evidence="1" id="KW-1133">Transmembrane helix</keyword>
<accession>A0A6I1MNJ9</accession>
<gene>
    <name evidence="2" type="ORF">GBZ86_15235</name>
</gene>
<feature type="transmembrane region" description="Helical" evidence="1">
    <location>
        <begin position="85"/>
        <end position="104"/>
    </location>
</feature>
<feature type="transmembrane region" description="Helical" evidence="1">
    <location>
        <begin position="20"/>
        <end position="37"/>
    </location>
</feature>
<evidence type="ECO:0000256" key="1">
    <source>
        <dbReference type="SAM" id="Phobius"/>
    </source>
</evidence>
<keyword evidence="1" id="KW-0472">Membrane</keyword>
<reference evidence="2 3" key="1">
    <citation type="submission" date="2019-10" db="EMBL/GenBank/DDBJ databases">
        <title>The Genome Sequence of Clostridium tarantellae Isolated from Fish Brain.</title>
        <authorList>
            <person name="Bano L."/>
            <person name="Kiel M."/>
            <person name="Sales G."/>
            <person name="Doxey A.C."/>
            <person name="Mansfield M.J."/>
            <person name="Schiavone M."/>
            <person name="Rossetto O."/>
            <person name="Pirazzini M."/>
            <person name="Dobrindt U."/>
            <person name="Montecucco C."/>
        </authorList>
    </citation>
    <scope>NUCLEOTIDE SEQUENCE [LARGE SCALE GENOMIC DNA]</scope>
    <source>
        <strain evidence="2 3">DSM 3997</strain>
    </source>
</reference>
<dbReference type="PANTHER" id="PTHR37308:SF1">
    <property type="entry name" value="POLYPRENYL-PHOSPHATE TRANSPORTER"/>
    <property type="match status" value="1"/>
</dbReference>
<feature type="transmembrane region" description="Helical" evidence="1">
    <location>
        <begin position="58"/>
        <end position="79"/>
    </location>
</feature>
<dbReference type="PANTHER" id="PTHR37308">
    <property type="entry name" value="INTEGRAL MEMBRANE PROTEIN"/>
    <property type="match status" value="1"/>
</dbReference>
<name>A0A6I1MNJ9_9CLOT</name>
<feature type="transmembrane region" description="Helical" evidence="1">
    <location>
        <begin position="236"/>
        <end position="252"/>
    </location>
</feature>
<dbReference type="AlphaFoldDB" id="A0A6I1MNJ9"/>
<protein>
    <submittedName>
        <fullName evidence="2">DUF368 domain-containing protein</fullName>
    </submittedName>
</protein>
<dbReference type="InterPro" id="IPR007163">
    <property type="entry name" value="VCA0040-like"/>
</dbReference>